<protein>
    <submittedName>
        <fullName evidence="13">CCA tRNA nucleotidyltransferase</fullName>
        <ecNumber evidence="13">2.7.7.72</ecNumber>
    </submittedName>
</protein>
<dbReference type="SUPFAM" id="SSF81301">
    <property type="entry name" value="Nucleotidyltransferase"/>
    <property type="match status" value="1"/>
</dbReference>
<evidence type="ECO:0000256" key="9">
    <source>
        <dbReference type="RuleBase" id="RU003953"/>
    </source>
</evidence>
<dbReference type="EMBL" id="WUUL01000001">
    <property type="protein sequence ID" value="MXQ52570.1"/>
    <property type="molecule type" value="Genomic_DNA"/>
</dbReference>
<keyword evidence="6" id="KW-0547">Nucleotide-binding</keyword>
<evidence type="ECO:0000256" key="4">
    <source>
        <dbReference type="ARBA" id="ARBA00022695"/>
    </source>
</evidence>
<evidence type="ECO:0000256" key="1">
    <source>
        <dbReference type="ARBA" id="ARBA00001946"/>
    </source>
</evidence>
<feature type="domain" description="tRNA nucleotidyltransferase/poly(A) polymerase RNA and SrmB- binding" evidence="11">
    <location>
        <begin position="170"/>
        <end position="224"/>
    </location>
</feature>
<organism evidence="13 14">
    <name type="scientific">Shimazuella alba</name>
    <dbReference type="NCBI Taxonomy" id="2690964"/>
    <lineage>
        <taxon>Bacteria</taxon>
        <taxon>Bacillati</taxon>
        <taxon>Bacillota</taxon>
        <taxon>Bacilli</taxon>
        <taxon>Bacillales</taxon>
        <taxon>Thermoactinomycetaceae</taxon>
        <taxon>Shimazuella</taxon>
    </lineage>
</organism>
<dbReference type="EC" id="2.7.7.72" evidence="13"/>
<dbReference type="Gene3D" id="3.30.460.10">
    <property type="entry name" value="Beta Polymerase, domain 2"/>
    <property type="match status" value="1"/>
</dbReference>
<keyword evidence="8 9" id="KW-0694">RNA-binding</keyword>
<accession>A0A6I4VRY7</accession>
<dbReference type="Gene3D" id="1.10.246.80">
    <property type="match status" value="1"/>
</dbReference>
<dbReference type="InterPro" id="IPR050264">
    <property type="entry name" value="Bact_CCA-adding_enz_type3_sf"/>
</dbReference>
<evidence type="ECO:0000259" key="10">
    <source>
        <dbReference type="Pfam" id="PF01743"/>
    </source>
</evidence>
<dbReference type="PANTHER" id="PTHR46173:SF1">
    <property type="entry name" value="CCA TRNA NUCLEOTIDYLTRANSFERASE 1, MITOCHONDRIAL"/>
    <property type="match status" value="1"/>
</dbReference>
<keyword evidence="3" id="KW-0819">tRNA processing</keyword>
<name>A0A6I4VRY7_9BACL</name>
<evidence type="ECO:0000256" key="2">
    <source>
        <dbReference type="ARBA" id="ARBA00022679"/>
    </source>
</evidence>
<dbReference type="AlphaFoldDB" id="A0A6I4VRY7"/>
<keyword evidence="4 13" id="KW-0548">Nucleotidyltransferase</keyword>
<dbReference type="RefSeq" id="WP_160799578.1">
    <property type="nucleotide sequence ID" value="NZ_WUUL01000001.1"/>
</dbReference>
<proteinExistence type="inferred from homology"/>
<evidence type="ECO:0000313" key="13">
    <source>
        <dbReference type="EMBL" id="MXQ52570.1"/>
    </source>
</evidence>
<keyword evidence="7" id="KW-0460">Magnesium</keyword>
<dbReference type="InterPro" id="IPR002646">
    <property type="entry name" value="PolA_pol_head_dom"/>
</dbReference>
<dbReference type="Pfam" id="PF12627">
    <property type="entry name" value="PolyA_pol_RNAbd"/>
    <property type="match status" value="1"/>
</dbReference>
<dbReference type="Proteomes" id="UP000430692">
    <property type="component" value="Unassembled WGS sequence"/>
</dbReference>
<evidence type="ECO:0000259" key="12">
    <source>
        <dbReference type="Pfam" id="PF13735"/>
    </source>
</evidence>
<dbReference type="InterPro" id="IPR043519">
    <property type="entry name" value="NT_sf"/>
</dbReference>
<dbReference type="GO" id="GO:0008033">
    <property type="term" value="P:tRNA processing"/>
    <property type="evidence" value="ECO:0007669"/>
    <property type="project" value="UniProtKB-KW"/>
</dbReference>
<feature type="domain" description="CCA-adding enzyme C-terminal" evidence="12">
    <location>
        <begin position="274"/>
        <end position="401"/>
    </location>
</feature>
<dbReference type="SUPFAM" id="SSF81891">
    <property type="entry name" value="Poly A polymerase C-terminal region-like"/>
    <property type="match status" value="1"/>
</dbReference>
<dbReference type="Gene3D" id="1.10.3090.10">
    <property type="entry name" value="cca-adding enzyme, domain 2"/>
    <property type="match status" value="1"/>
</dbReference>
<dbReference type="GO" id="GO:0000049">
    <property type="term" value="F:tRNA binding"/>
    <property type="evidence" value="ECO:0007669"/>
    <property type="project" value="TreeGrafter"/>
</dbReference>
<dbReference type="NCBIfam" id="NF009814">
    <property type="entry name" value="PRK13299.1"/>
    <property type="match status" value="1"/>
</dbReference>
<dbReference type="Pfam" id="PF13735">
    <property type="entry name" value="tRNA_NucTran2_2"/>
    <property type="match status" value="1"/>
</dbReference>
<comment type="similarity">
    <text evidence="9">Belongs to the tRNA nucleotidyltransferase/poly(A) polymerase family.</text>
</comment>
<dbReference type="InterPro" id="IPR032828">
    <property type="entry name" value="PolyA_RNA-bd"/>
</dbReference>
<evidence type="ECO:0000256" key="5">
    <source>
        <dbReference type="ARBA" id="ARBA00022723"/>
    </source>
</evidence>
<sequence>MNEQFIAAKEVLRLLEDAGYEAFLVGGCVRDNLLGKEPADYDITTNALPNEIMKVFPRTIPTGIKHGTISVIQNKTVIEVTTYRVEGNYEDHRRPKDVQFVSQLKYDLMRRDFTINAMAMNRKGNVIDYVNGRDDLRTGIIRTVGKAEHRFEEDALRMLRACRFASQLSFSIDESTMKAIQKCKSYANHLAVERIVTEFEKIWKSRQPSKGLRPLLSTNLILNMPPFHLQTTELNITEVEWNNLDFFSTTLERWVYFLYLIFRRSENHQPVCSKDLISILPKFKFSNHDKRKIASIITLIDEWDITITEEQGKLLLLKYQLNAVLMAEQIWEKITKRKSHLPLEKWWKQMPIHQLSELAINGNDLLRVTGKVAGPWLKKTLQYLYHQVVFGHLPNVTKVLEKEGGKYGAGLTS</sequence>
<keyword evidence="5" id="KW-0479">Metal-binding</keyword>
<dbReference type="GO" id="GO:0000166">
    <property type="term" value="F:nucleotide binding"/>
    <property type="evidence" value="ECO:0007669"/>
    <property type="project" value="UniProtKB-KW"/>
</dbReference>
<evidence type="ECO:0000256" key="8">
    <source>
        <dbReference type="ARBA" id="ARBA00022884"/>
    </source>
</evidence>
<dbReference type="GO" id="GO:0046872">
    <property type="term" value="F:metal ion binding"/>
    <property type="evidence" value="ECO:0007669"/>
    <property type="project" value="UniProtKB-KW"/>
</dbReference>
<reference evidence="13 14" key="1">
    <citation type="submission" date="2019-12" db="EMBL/GenBank/DDBJ databases">
        <title>Whole-genome analyses of novel actinobacteria.</title>
        <authorList>
            <person name="Sahin N."/>
            <person name="Saygin H."/>
        </authorList>
    </citation>
    <scope>NUCLEOTIDE SEQUENCE [LARGE SCALE GENOMIC DNA]</scope>
    <source>
        <strain evidence="13 14">KC615</strain>
    </source>
</reference>
<evidence type="ECO:0000256" key="3">
    <source>
        <dbReference type="ARBA" id="ARBA00022694"/>
    </source>
</evidence>
<comment type="caution">
    <text evidence="13">The sequence shown here is derived from an EMBL/GenBank/DDBJ whole genome shotgun (WGS) entry which is preliminary data.</text>
</comment>
<gene>
    <name evidence="13" type="ORF">GSM42_02150</name>
</gene>
<comment type="cofactor">
    <cofactor evidence="1">
        <name>Mg(2+)</name>
        <dbReference type="ChEBI" id="CHEBI:18420"/>
    </cofactor>
</comment>
<dbReference type="GO" id="GO:0004810">
    <property type="term" value="F:CCA tRNA nucleotidyltransferase activity"/>
    <property type="evidence" value="ECO:0007669"/>
    <property type="project" value="UniProtKB-EC"/>
</dbReference>
<keyword evidence="2 9" id="KW-0808">Transferase</keyword>
<evidence type="ECO:0000256" key="7">
    <source>
        <dbReference type="ARBA" id="ARBA00022842"/>
    </source>
</evidence>
<dbReference type="InterPro" id="IPR032810">
    <property type="entry name" value="CCA-adding_enz_C"/>
</dbReference>
<evidence type="ECO:0000259" key="11">
    <source>
        <dbReference type="Pfam" id="PF12627"/>
    </source>
</evidence>
<evidence type="ECO:0000313" key="14">
    <source>
        <dbReference type="Proteomes" id="UP000430692"/>
    </source>
</evidence>
<dbReference type="CDD" id="cd05398">
    <property type="entry name" value="NT_ClassII-CCAase"/>
    <property type="match status" value="1"/>
</dbReference>
<dbReference type="PANTHER" id="PTHR46173">
    <property type="entry name" value="CCA TRNA NUCLEOTIDYLTRANSFERASE 1, MITOCHONDRIAL"/>
    <property type="match status" value="1"/>
</dbReference>
<evidence type="ECO:0000256" key="6">
    <source>
        <dbReference type="ARBA" id="ARBA00022741"/>
    </source>
</evidence>
<keyword evidence="14" id="KW-1185">Reference proteome</keyword>
<feature type="domain" description="Poly A polymerase head" evidence="10">
    <location>
        <begin position="22"/>
        <end position="142"/>
    </location>
</feature>
<dbReference type="Pfam" id="PF01743">
    <property type="entry name" value="PolyA_pol"/>
    <property type="match status" value="1"/>
</dbReference>